<dbReference type="WBParaSite" id="PDA_v2.g9748.t1">
    <property type="protein sequence ID" value="PDA_v2.g9748.t1"/>
    <property type="gene ID" value="PDA_v2.g9748"/>
</dbReference>
<dbReference type="AlphaFoldDB" id="A0A914RDL2"/>
<evidence type="ECO:0000313" key="2">
    <source>
        <dbReference type="WBParaSite" id="PDA_v2.g9748.t1"/>
    </source>
</evidence>
<proteinExistence type="predicted"/>
<reference evidence="2" key="1">
    <citation type="submission" date="2022-11" db="UniProtKB">
        <authorList>
            <consortium name="WormBaseParasite"/>
        </authorList>
    </citation>
    <scope>IDENTIFICATION</scope>
</reference>
<organism evidence="1 2">
    <name type="scientific">Panagrolaimus davidi</name>
    <dbReference type="NCBI Taxonomy" id="227884"/>
    <lineage>
        <taxon>Eukaryota</taxon>
        <taxon>Metazoa</taxon>
        <taxon>Ecdysozoa</taxon>
        <taxon>Nematoda</taxon>
        <taxon>Chromadorea</taxon>
        <taxon>Rhabditida</taxon>
        <taxon>Tylenchina</taxon>
        <taxon>Panagrolaimomorpha</taxon>
        <taxon>Panagrolaimoidea</taxon>
        <taxon>Panagrolaimidae</taxon>
        <taxon>Panagrolaimus</taxon>
    </lineage>
</organism>
<evidence type="ECO:0000313" key="1">
    <source>
        <dbReference type="Proteomes" id="UP000887578"/>
    </source>
</evidence>
<protein>
    <submittedName>
        <fullName evidence="2">Uncharacterized protein</fullName>
    </submittedName>
</protein>
<sequence length="101" mass="11792">MKNRNRKFTTFQFFKSLVSNSIMFQIPDFSDWENKIEKEDNIHETKQTSINKIMMVVSDLVTVKDAENLSTNVENSDNELNEWKLNDDISALISESDPFVL</sequence>
<accession>A0A914RDL2</accession>
<name>A0A914RDL2_9BILA</name>
<dbReference type="Proteomes" id="UP000887578">
    <property type="component" value="Unplaced"/>
</dbReference>
<keyword evidence="1" id="KW-1185">Reference proteome</keyword>